<sequence>MKTQMMVALTVFLISASVFSITGRDNWETIKSSTEVQIQQPTFAGVFGPKGLFNACFTDEEFKSKTPVTNCLSYRQVVVDSPTGPHKDYICSELESRNVTISRTYTQEECVKHDRSGECLEYDSVTSVYPTSFYLVVIEPGGGQSGNFIFSKPYTISACD</sequence>
<gene>
    <name evidence="2" type="ORF">SHI21_15735</name>
</gene>
<dbReference type="EMBL" id="JAYGJQ010000002">
    <property type="protein sequence ID" value="MEA9357681.1"/>
    <property type="molecule type" value="Genomic_DNA"/>
</dbReference>
<evidence type="ECO:0000256" key="1">
    <source>
        <dbReference type="SAM" id="SignalP"/>
    </source>
</evidence>
<dbReference type="RefSeq" id="WP_323577793.1">
    <property type="nucleotide sequence ID" value="NZ_JAYGJQ010000002.1"/>
</dbReference>
<accession>A0ABU5VXA3</accession>
<comment type="caution">
    <text evidence="2">The sequence shown here is derived from an EMBL/GenBank/DDBJ whole genome shotgun (WGS) entry which is preliminary data.</text>
</comment>
<evidence type="ECO:0000313" key="2">
    <source>
        <dbReference type="EMBL" id="MEA9357681.1"/>
    </source>
</evidence>
<protein>
    <submittedName>
        <fullName evidence="2">Uncharacterized protein</fullName>
    </submittedName>
</protein>
<organism evidence="2 3">
    <name type="scientific">Bacteriovorax antarcticus</name>
    <dbReference type="NCBI Taxonomy" id="3088717"/>
    <lineage>
        <taxon>Bacteria</taxon>
        <taxon>Pseudomonadati</taxon>
        <taxon>Bdellovibrionota</taxon>
        <taxon>Bacteriovoracia</taxon>
        <taxon>Bacteriovoracales</taxon>
        <taxon>Bacteriovoracaceae</taxon>
        <taxon>Bacteriovorax</taxon>
    </lineage>
</organism>
<feature type="signal peptide" evidence="1">
    <location>
        <begin position="1"/>
        <end position="20"/>
    </location>
</feature>
<feature type="chain" id="PRO_5046668867" evidence="1">
    <location>
        <begin position="21"/>
        <end position="160"/>
    </location>
</feature>
<dbReference type="Proteomes" id="UP001302274">
    <property type="component" value="Unassembled WGS sequence"/>
</dbReference>
<keyword evidence="3" id="KW-1185">Reference proteome</keyword>
<evidence type="ECO:0000313" key="3">
    <source>
        <dbReference type="Proteomes" id="UP001302274"/>
    </source>
</evidence>
<keyword evidence="1" id="KW-0732">Signal</keyword>
<reference evidence="2 3" key="1">
    <citation type="submission" date="2023-11" db="EMBL/GenBank/DDBJ databases">
        <title>A Novel Polar Bacteriovorax (B. antarcticus) Isolated from the Biocrust in Antarctica.</title>
        <authorList>
            <person name="Mun W."/>
            <person name="Choi S.Y."/>
            <person name="Mitchell R.J."/>
        </authorList>
    </citation>
    <scope>NUCLEOTIDE SEQUENCE [LARGE SCALE GENOMIC DNA]</scope>
    <source>
        <strain evidence="2 3">PP10</strain>
    </source>
</reference>
<proteinExistence type="predicted"/>
<name>A0ABU5VXA3_9BACT</name>